<evidence type="ECO:0000256" key="2">
    <source>
        <dbReference type="ARBA" id="ARBA00022676"/>
    </source>
</evidence>
<dbReference type="InterPro" id="IPR049829">
    <property type="entry name" value="MptA/B-like"/>
</dbReference>
<feature type="transmembrane region" description="Helical" evidence="8">
    <location>
        <begin position="267"/>
        <end position="288"/>
    </location>
</feature>
<dbReference type="Proteomes" id="UP000291981">
    <property type="component" value="Unassembled WGS sequence"/>
</dbReference>
<keyword evidence="5 8" id="KW-1133">Transmembrane helix</keyword>
<dbReference type="AlphaFoldDB" id="A0A4Q8QHT3"/>
<dbReference type="GO" id="GO:0016757">
    <property type="term" value="F:glycosyltransferase activity"/>
    <property type="evidence" value="ECO:0007669"/>
    <property type="project" value="UniProtKB-KW"/>
</dbReference>
<dbReference type="NCBIfam" id="NF038066">
    <property type="entry name" value="MptB"/>
    <property type="match status" value="1"/>
</dbReference>
<evidence type="ECO:0000256" key="4">
    <source>
        <dbReference type="ARBA" id="ARBA00022692"/>
    </source>
</evidence>
<keyword evidence="6 8" id="KW-0472">Membrane</keyword>
<evidence type="ECO:0000256" key="3">
    <source>
        <dbReference type="ARBA" id="ARBA00022679"/>
    </source>
</evidence>
<proteinExistence type="inferred from homology"/>
<feature type="transmembrane region" description="Helical" evidence="8">
    <location>
        <begin position="12"/>
        <end position="28"/>
    </location>
</feature>
<name>A0A4Q8QHT3_9FLAO</name>
<evidence type="ECO:0000256" key="6">
    <source>
        <dbReference type="ARBA" id="ARBA00023136"/>
    </source>
</evidence>
<dbReference type="EMBL" id="SGIU01000002">
    <property type="protein sequence ID" value="TAI48009.1"/>
    <property type="molecule type" value="Genomic_DNA"/>
</dbReference>
<comment type="similarity">
    <text evidence="7">Belongs to the MptA/B family.</text>
</comment>
<keyword evidence="10" id="KW-1185">Reference proteome</keyword>
<dbReference type="Pfam" id="PF26314">
    <property type="entry name" value="MptA_B_family"/>
    <property type="match status" value="1"/>
</dbReference>
<sequence>MWSYWRLHKYPILFVLGSLLFYVSFAYDLNRTDFVKLITLYAGMSFLCLKLIQFEKRNFKFLLISGLLFRLVFLWMEPNLSQDFYRFIWDGELIKNGINPYIHLPKDLILQNNLPISNADQLFAGMGELSAKHFSNYPPLNQIIFTIAAFFGGGSIPGSVIAMRLLIIMADIGVLLFAGKLLKHLNLSPDFAFWYFLNPLVIIELTGNLHFEGVMLFFFVWALYLVSKGKWRVAAPVYALSIMTKLVPILFLPLFLRYFGIKKSIGFYFFTGTACLLLLLPFYSSVFVDNYSETVGLWFSNFEFNAGLYNLVKHIGTTYFDAKPWELIKSYGKVMVLAVIGITLVLAFFRKNEHFNTLLKSMLWVLACYLFLSSTVHPWYIVFLLVLGIFTKYRFPLVWSITVMLSYWAYSNPDYTENLWLLLIEYLAVFGVMIYELTAKEGKKLDFFKKLGAN</sequence>
<comment type="subcellular location">
    <subcellularLocation>
        <location evidence="1">Membrane</location>
        <topology evidence="1">Multi-pass membrane protein</topology>
    </subcellularLocation>
</comment>
<keyword evidence="2 9" id="KW-0328">Glycosyltransferase</keyword>
<feature type="transmembrane region" description="Helical" evidence="8">
    <location>
        <begin position="161"/>
        <end position="179"/>
    </location>
</feature>
<feature type="transmembrane region" description="Helical" evidence="8">
    <location>
        <begin position="191"/>
        <end position="224"/>
    </location>
</feature>
<comment type="caution">
    <text evidence="9">The sequence shown here is derived from an EMBL/GenBank/DDBJ whole genome shotgun (WGS) entry which is preliminary data.</text>
</comment>
<dbReference type="RefSeq" id="WP_130615339.1">
    <property type="nucleotide sequence ID" value="NZ_SGIU01000002.1"/>
</dbReference>
<feature type="transmembrane region" description="Helical" evidence="8">
    <location>
        <begin position="361"/>
        <end position="390"/>
    </location>
</feature>
<organism evidence="9 10">
    <name type="scientific">Flagellimonas allohymeniacidonis</name>
    <dbReference type="NCBI Taxonomy" id="2517819"/>
    <lineage>
        <taxon>Bacteria</taxon>
        <taxon>Pseudomonadati</taxon>
        <taxon>Bacteroidota</taxon>
        <taxon>Flavobacteriia</taxon>
        <taxon>Flavobacteriales</taxon>
        <taxon>Flavobacteriaceae</taxon>
        <taxon>Flagellimonas</taxon>
    </lineage>
</organism>
<evidence type="ECO:0000313" key="10">
    <source>
        <dbReference type="Proteomes" id="UP000291981"/>
    </source>
</evidence>
<reference evidence="9 10" key="1">
    <citation type="submission" date="2019-02" db="EMBL/GenBank/DDBJ databases">
        <title>Draft genome sequence of Muricauda sp. 176CP4-71.</title>
        <authorList>
            <person name="Park J.-S."/>
        </authorList>
    </citation>
    <scope>NUCLEOTIDE SEQUENCE [LARGE SCALE GENOMIC DNA]</scope>
    <source>
        <strain evidence="9 10">176CP4-71</strain>
    </source>
</reference>
<feature type="transmembrane region" description="Helical" evidence="8">
    <location>
        <begin position="59"/>
        <end position="76"/>
    </location>
</feature>
<dbReference type="OrthoDB" id="1491846at2"/>
<evidence type="ECO:0000256" key="5">
    <source>
        <dbReference type="ARBA" id="ARBA00022989"/>
    </source>
</evidence>
<evidence type="ECO:0000256" key="1">
    <source>
        <dbReference type="ARBA" id="ARBA00004141"/>
    </source>
</evidence>
<keyword evidence="3 9" id="KW-0808">Transferase</keyword>
<keyword evidence="4 8" id="KW-0812">Transmembrane</keyword>
<gene>
    <name evidence="9" type="ORF">EW142_15270</name>
</gene>
<feature type="transmembrane region" description="Helical" evidence="8">
    <location>
        <begin position="419"/>
        <end position="439"/>
    </location>
</feature>
<protein>
    <submittedName>
        <fullName evidence="9">Mannosyltransferase</fullName>
    </submittedName>
</protein>
<evidence type="ECO:0000313" key="9">
    <source>
        <dbReference type="EMBL" id="TAI48009.1"/>
    </source>
</evidence>
<feature type="transmembrane region" description="Helical" evidence="8">
    <location>
        <begin position="236"/>
        <end position="255"/>
    </location>
</feature>
<evidence type="ECO:0000256" key="8">
    <source>
        <dbReference type="SAM" id="Phobius"/>
    </source>
</evidence>
<feature type="transmembrane region" description="Helical" evidence="8">
    <location>
        <begin position="330"/>
        <end position="349"/>
    </location>
</feature>
<evidence type="ECO:0000256" key="7">
    <source>
        <dbReference type="ARBA" id="ARBA00043987"/>
    </source>
</evidence>
<dbReference type="GO" id="GO:0016020">
    <property type="term" value="C:membrane"/>
    <property type="evidence" value="ECO:0007669"/>
    <property type="project" value="UniProtKB-SubCell"/>
</dbReference>
<accession>A0A4Q8QHT3</accession>